<name>A0ABV3XPQ7_9RHOB</name>
<dbReference type="Gene3D" id="2.30.30.100">
    <property type="match status" value="1"/>
</dbReference>
<dbReference type="InterPro" id="IPR003142">
    <property type="entry name" value="BPL_C"/>
</dbReference>
<gene>
    <name evidence="7" type="ORF">Ga0609869_000547</name>
</gene>
<dbReference type="InterPro" id="IPR045864">
    <property type="entry name" value="aa-tRNA-synth_II/BPL/LPL"/>
</dbReference>
<reference evidence="7 8" key="1">
    <citation type="submission" date="2024-06" db="EMBL/GenBank/DDBJ databases">
        <title>Genome of Rhodovulum iodosum, a marine photoferrotroph.</title>
        <authorList>
            <person name="Bianchini G."/>
            <person name="Nikeleit V."/>
            <person name="Kappler A."/>
            <person name="Bryce C."/>
            <person name="Sanchez-Baracaldo P."/>
        </authorList>
    </citation>
    <scope>NUCLEOTIDE SEQUENCE [LARGE SCALE GENOMIC DNA]</scope>
    <source>
        <strain evidence="7 8">UT/N1</strain>
    </source>
</reference>
<comment type="caution">
    <text evidence="7">The sequence shown here is derived from an EMBL/GenBank/DDBJ whole genome shotgun (WGS) entry which is preliminary data.</text>
</comment>
<organism evidence="7 8">
    <name type="scientific">Rhodovulum iodosum</name>
    <dbReference type="NCBI Taxonomy" id="68291"/>
    <lineage>
        <taxon>Bacteria</taxon>
        <taxon>Pseudomonadati</taxon>
        <taxon>Pseudomonadota</taxon>
        <taxon>Alphaproteobacteria</taxon>
        <taxon>Rhodobacterales</taxon>
        <taxon>Paracoccaceae</taxon>
        <taxon>Rhodovulum</taxon>
    </lineage>
</organism>
<evidence type="ECO:0000313" key="7">
    <source>
        <dbReference type="EMBL" id="MEX5727194.1"/>
    </source>
</evidence>
<dbReference type="InterPro" id="IPR004143">
    <property type="entry name" value="BPL_LPL_catalytic"/>
</dbReference>
<keyword evidence="1" id="KW-0092">Biotin</keyword>
<evidence type="ECO:0000256" key="4">
    <source>
        <dbReference type="SAM" id="MobiDB-lite"/>
    </source>
</evidence>
<evidence type="ECO:0000313" key="8">
    <source>
        <dbReference type="Proteomes" id="UP001560019"/>
    </source>
</evidence>
<keyword evidence="7" id="KW-0436">Ligase</keyword>
<evidence type="ECO:0000256" key="3">
    <source>
        <dbReference type="ARBA" id="ARBA00047846"/>
    </source>
</evidence>
<accession>A0ABV3XPQ7</accession>
<sequence length="242" mass="25547">MDWSDTGPPSLPPLMTGEATDGDPLTVAVARARAGTDAGLVVHRVRPDRLSAALVLAPEAPLGEAMAMVFAVANGFADAFGALAPSEVAVHFDWPGGIRINGARCGAIRAAASTGRPDAVPGWLVIGLDIPIFAPRDTEPGEDPDRTTLWEEGCADIVPLRLLESWARHTLVWIHEWLETGMGRLHESWRGRFYALGQEVTVAHDGAALTGRALGLDEGGGLVLKVGGQTRALPLTGMLEQV</sequence>
<feature type="domain" description="BPL/LPL catalytic" evidence="6">
    <location>
        <begin position="11"/>
        <end position="190"/>
    </location>
</feature>
<comment type="catalytic activity">
    <reaction evidence="3">
        <text>biotin + L-lysyl-[protein] + ATP = N(6)-biotinyl-L-lysyl-[protein] + AMP + diphosphate + H(+)</text>
        <dbReference type="Rhea" id="RHEA:11756"/>
        <dbReference type="Rhea" id="RHEA-COMP:9752"/>
        <dbReference type="Rhea" id="RHEA-COMP:10505"/>
        <dbReference type="ChEBI" id="CHEBI:15378"/>
        <dbReference type="ChEBI" id="CHEBI:29969"/>
        <dbReference type="ChEBI" id="CHEBI:30616"/>
        <dbReference type="ChEBI" id="CHEBI:33019"/>
        <dbReference type="ChEBI" id="CHEBI:57586"/>
        <dbReference type="ChEBI" id="CHEBI:83144"/>
        <dbReference type="ChEBI" id="CHEBI:456215"/>
        <dbReference type="EC" id="6.3.4.15"/>
    </reaction>
</comment>
<dbReference type="RefSeq" id="WP_125408012.1">
    <property type="nucleotide sequence ID" value="NZ_JBEHHI010000001.1"/>
</dbReference>
<dbReference type="Gene3D" id="3.30.930.10">
    <property type="entry name" value="Bira Bifunctional Protein, Domain 2"/>
    <property type="match status" value="1"/>
</dbReference>
<dbReference type="Proteomes" id="UP001560019">
    <property type="component" value="Unassembled WGS sequence"/>
</dbReference>
<evidence type="ECO:0000259" key="6">
    <source>
        <dbReference type="Pfam" id="PF16917"/>
    </source>
</evidence>
<dbReference type="EC" id="6.3.4.15" evidence="2"/>
<dbReference type="SUPFAM" id="SSF55681">
    <property type="entry name" value="Class II aaRS and biotin synthetases"/>
    <property type="match status" value="1"/>
</dbReference>
<feature type="region of interest" description="Disordered" evidence="4">
    <location>
        <begin position="1"/>
        <end position="21"/>
    </location>
</feature>
<dbReference type="EMBL" id="JBEHHI010000001">
    <property type="protein sequence ID" value="MEX5727194.1"/>
    <property type="molecule type" value="Genomic_DNA"/>
</dbReference>
<evidence type="ECO:0000259" key="5">
    <source>
        <dbReference type="Pfam" id="PF02237"/>
    </source>
</evidence>
<dbReference type="Pfam" id="PF16917">
    <property type="entry name" value="BPL_LplA_LipB_2"/>
    <property type="match status" value="1"/>
</dbReference>
<protein>
    <recommendedName>
        <fullName evidence="2">biotin--[biotin carboxyl-carrier protein] ligase</fullName>
        <ecNumber evidence="2">6.3.4.15</ecNumber>
    </recommendedName>
</protein>
<proteinExistence type="predicted"/>
<dbReference type="GO" id="GO:0016874">
    <property type="term" value="F:ligase activity"/>
    <property type="evidence" value="ECO:0007669"/>
    <property type="project" value="UniProtKB-KW"/>
</dbReference>
<keyword evidence="8" id="KW-1185">Reference proteome</keyword>
<feature type="domain" description="Biotin protein ligase C-terminal" evidence="5">
    <location>
        <begin position="196"/>
        <end position="231"/>
    </location>
</feature>
<evidence type="ECO:0000256" key="1">
    <source>
        <dbReference type="ARBA" id="ARBA00023267"/>
    </source>
</evidence>
<dbReference type="Pfam" id="PF02237">
    <property type="entry name" value="BPL_C"/>
    <property type="match status" value="1"/>
</dbReference>
<evidence type="ECO:0000256" key="2">
    <source>
        <dbReference type="ARBA" id="ARBA00024227"/>
    </source>
</evidence>